<evidence type="ECO:0008006" key="4">
    <source>
        <dbReference type="Google" id="ProtNLM"/>
    </source>
</evidence>
<dbReference type="OrthoDB" id="1466768at2"/>
<gene>
    <name evidence="2" type="ORF">FRY74_00440</name>
</gene>
<proteinExistence type="predicted"/>
<evidence type="ECO:0000256" key="1">
    <source>
        <dbReference type="SAM" id="MobiDB-lite"/>
    </source>
</evidence>
<dbReference type="EMBL" id="VOOS01000001">
    <property type="protein sequence ID" value="TXB66685.1"/>
    <property type="molecule type" value="Genomic_DNA"/>
</dbReference>
<protein>
    <recommendedName>
        <fullName evidence="4">Tetratricopeptide repeat protein</fullName>
    </recommendedName>
</protein>
<keyword evidence="3" id="KW-1185">Reference proteome</keyword>
<evidence type="ECO:0000313" key="2">
    <source>
        <dbReference type="EMBL" id="TXB66685.1"/>
    </source>
</evidence>
<evidence type="ECO:0000313" key="3">
    <source>
        <dbReference type="Proteomes" id="UP000321721"/>
    </source>
</evidence>
<accession>A0A5C6RXG6</accession>
<organism evidence="2 3">
    <name type="scientific">Vicingus serpentipes</name>
    <dbReference type="NCBI Taxonomy" id="1926625"/>
    <lineage>
        <taxon>Bacteria</taxon>
        <taxon>Pseudomonadati</taxon>
        <taxon>Bacteroidota</taxon>
        <taxon>Flavobacteriia</taxon>
        <taxon>Flavobacteriales</taxon>
        <taxon>Vicingaceae</taxon>
        <taxon>Vicingus</taxon>
    </lineage>
</organism>
<dbReference type="Proteomes" id="UP000321721">
    <property type="component" value="Unassembled WGS sequence"/>
</dbReference>
<feature type="compositionally biased region" description="Acidic residues" evidence="1">
    <location>
        <begin position="264"/>
        <end position="274"/>
    </location>
</feature>
<feature type="compositionally biased region" description="Basic and acidic residues" evidence="1">
    <location>
        <begin position="245"/>
        <end position="263"/>
    </location>
</feature>
<feature type="region of interest" description="Disordered" evidence="1">
    <location>
        <begin position="245"/>
        <end position="274"/>
    </location>
</feature>
<dbReference type="RefSeq" id="WP_147097547.1">
    <property type="nucleotide sequence ID" value="NZ_VOOS01000001.1"/>
</dbReference>
<sequence length="274" mass="32329">MTTRLLLILSILAYGIKLQAQSDDKKIDELVFLYVDEKYDKVVDKALSLSQNDKYKRHPLPYIYASMGYYQMSRRPDKFEIAKGEEYQKPLKYAQKYCYTFLKKDKKENQYYDDYKEYYDLLADTSNKLSQHYYLNEDYRKAASNYKYAYRAVTNDPILQLWEGISEVKSKNSVEGDKNILEALEKIDENFEPSEVTAGVLAHGMLIVEEYLTQIGKTTEANKAKKLVDVFKKYDPDELDKQKMAARKEKAKEENKVMRKFYSDDDEDEEDDDE</sequence>
<name>A0A5C6RXG6_9FLAO</name>
<dbReference type="AlphaFoldDB" id="A0A5C6RXG6"/>
<reference evidence="2 3" key="1">
    <citation type="submission" date="2019-08" db="EMBL/GenBank/DDBJ databases">
        <title>Genome of Vicingus serpentipes NCIMB 15042.</title>
        <authorList>
            <person name="Bowman J.P."/>
        </authorList>
    </citation>
    <scope>NUCLEOTIDE SEQUENCE [LARGE SCALE GENOMIC DNA]</scope>
    <source>
        <strain evidence="2 3">NCIMB 15042</strain>
    </source>
</reference>
<comment type="caution">
    <text evidence="2">The sequence shown here is derived from an EMBL/GenBank/DDBJ whole genome shotgun (WGS) entry which is preliminary data.</text>
</comment>